<dbReference type="EMBL" id="BAAALD010000033">
    <property type="protein sequence ID" value="GAA1089518.1"/>
    <property type="molecule type" value="Genomic_DNA"/>
</dbReference>
<name>A0ABP4E6L5_9ACTN</name>
<dbReference type="InterPro" id="IPR051795">
    <property type="entry name" value="Glycosyl_Hydrlase_43"/>
</dbReference>
<dbReference type="SUPFAM" id="SSF75005">
    <property type="entry name" value="Arabinanase/levansucrase/invertase"/>
    <property type="match status" value="1"/>
</dbReference>
<gene>
    <name evidence="7" type="ORF">GCM10009663_36580</name>
</gene>
<feature type="region of interest" description="Disordered" evidence="5">
    <location>
        <begin position="1"/>
        <end position="24"/>
    </location>
</feature>
<dbReference type="InterPro" id="IPR041542">
    <property type="entry name" value="GH43_C2"/>
</dbReference>
<dbReference type="InterPro" id="IPR023296">
    <property type="entry name" value="Glyco_hydro_beta-prop_sf"/>
</dbReference>
<protein>
    <submittedName>
        <fullName evidence="7">Glycoside hydrolase family 43 protein</fullName>
    </submittedName>
</protein>
<dbReference type="SUPFAM" id="SSF49899">
    <property type="entry name" value="Concanavalin A-like lectins/glucanases"/>
    <property type="match status" value="1"/>
</dbReference>
<organism evidence="7 8">
    <name type="scientific">Kitasatospora arboriphila</name>
    <dbReference type="NCBI Taxonomy" id="258052"/>
    <lineage>
        <taxon>Bacteria</taxon>
        <taxon>Bacillati</taxon>
        <taxon>Actinomycetota</taxon>
        <taxon>Actinomycetes</taxon>
        <taxon>Kitasatosporales</taxon>
        <taxon>Streptomycetaceae</taxon>
        <taxon>Kitasatospora</taxon>
    </lineage>
</organism>
<feature type="domain" description="Beta-xylosidase C-terminal Concanavalin A-like" evidence="6">
    <location>
        <begin position="331"/>
        <end position="522"/>
    </location>
</feature>
<keyword evidence="3 4" id="KW-0326">Glycosidase</keyword>
<dbReference type="CDD" id="cd18617">
    <property type="entry name" value="GH43_XynB-like"/>
    <property type="match status" value="1"/>
</dbReference>
<keyword evidence="8" id="KW-1185">Reference proteome</keyword>
<dbReference type="PANTHER" id="PTHR42812:SF12">
    <property type="entry name" value="BETA-XYLOSIDASE-RELATED"/>
    <property type="match status" value="1"/>
</dbReference>
<dbReference type="RefSeq" id="WP_344624695.1">
    <property type="nucleotide sequence ID" value="NZ_BAAALD010000033.1"/>
</dbReference>
<keyword evidence="2 4" id="KW-0378">Hydrolase</keyword>
<dbReference type="Pfam" id="PF17851">
    <property type="entry name" value="GH43_C2"/>
    <property type="match status" value="1"/>
</dbReference>
<dbReference type="Proteomes" id="UP001499987">
    <property type="component" value="Unassembled WGS sequence"/>
</dbReference>
<dbReference type="GO" id="GO:0016787">
    <property type="term" value="F:hydrolase activity"/>
    <property type="evidence" value="ECO:0007669"/>
    <property type="project" value="UniProtKB-KW"/>
</dbReference>
<evidence type="ECO:0000313" key="7">
    <source>
        <dbReference type="EMBL" id="GAA1089518.1"/>
    </source>
</evidence>
<evidence type="ECO:0000256" key="5">
    <source>
        <dbReference type="SAM" id="MobiDB-lite"/>
    </source>
</evidence>
<dbReference type="Gene3D" id="2.115.10.20">
    <property type="entry name" value="Glycosyl hydrolase domain, family 43"/>
    <property type="match status" value="1"/>
</dbReference>
<proteinExistence type="inferred from homology"/>
<evidence type="ECO:0000256" key="1">
    <source>
        <dbReference type="ARBA" id="ARBA00009865"/>
    </source>
</evidence>
<dbReference type="Gene3D" id="2.60.120.200">
    <property type="match status" value="1"/>
</dbReference>
<accession>A0ABP4E6L5</accession>
<evidence type="ECO:0000313" key="8">
    <source>
        <dbReference type="Proteomes" id="UP001499987"/>
    </source>
</evidence>
<sequence>MSAPVDRAAPPHQDARNPVLPGFHPDPSVCRVGEDYYLVTSSFEYFPGLPLFHSRDLAHWRPIGHAVDRPGQLALDGVRPSGGLYAASLHHARGRFHLVCTLVDGLQQDGTFLLTADDPAGAWSDPVWLPGAPGFDPSLFFDDDGSAHLLGTRPTDEEGRTEIWLRGIDLDRGVLTGEEHVLFRGALVDARWAEGPHLYRHEDHYVLVLAEGGTEHDHAVTVARSRRLTGPYRNNPRNPVLTHRHLGIWHPVTGAGHADLVRTPAGDWYALLLASRPYGGGGHANLGRETFVARVVWEDGWPVVNPGSGRLEESTRIALPPHPWPEPGPVDHFDAPELGPHWSLLRTPRAAFHSLDERPGHLRLRLLSQTLAERVTPSFVGRRQQHADFTAEAALDFAPAAPGEQAGLVAYYDPDHHVRLLVDGDGTGGRVARLTVRDGGRDTVRAELPLASGPLVLGAVARGQQYTFRCGPADGAAPELGTVDGRILSSRHAGGFTGCHLGLYATAPYPTATRADFDWFRYAGA</sequence>
<comment type="similarity">
    <text evidence="1 4">Belongs to the glycosyl hydrolase 43 family.</text>
</comment>
<reference evidence="8" key="1">
    <citation type="journal article" date="2019" name="Int. J. Syst. Evol. Microbiol.">
        <title>The Global Catalogue of Microorganisms (GCM) 10K type strain sequencing project: providing services to taxonomists for standard genome sequencing and annotation.</title>
        <authorList>
            <consortium name="The Broad Institute Genomics Platform"/>
            <consortium name="The Broad Institute Genome Sequencing Center for Infectious Disease"/>
            <person name="Wu L."/>
            <person name="Ma J."/>
        </authorList>
    </citation>
    <scope>NUCLEOTIDE SEQUENCE [LARGE SCALE GENOMIC DNA]</scope>
    <source>
        <strain evidence="8">JCM 13002</strain>
    </source>
</reference>
<evidence type="ECO:0000259" key="6">
    <source>
        <dbReference type="Pfam" id="PF17851"/>
    </source>
</evidence>
<dbReference type="Pfam" id="PF04616">
    <property type="entry name" value="Glyco_hydro_43"/>
    <property type="match status" value="1"/>
</dbReference>
<evidence type="ECO:0000256" key="3">
    <source>
        <dbReference type="ARBA" id="ARBA00023295"/>
    </source>
</evidence>
<dbReference type="PANTHER" id="PTHR42812">
    <property type="entry name" value="BETA-XYLOSIDASE"/>
    <property type="match status" value="1"/>
</dbReference>
<comment type="caution">
    <text evidence="7">The sequence shown here is derived from an EMBL/GenBank/DDBJ whole genome shotgun (WGS) entry which is preliminary data.</text>
</comment>
<evidence type="ECO:0000256" key="2">
    <source>
        <dbReference type="ARBA" id="ARBA00022801"/>
    </source>
</evidence>
<evidence type="ECO:0000256" key="4">
    <source>
        <dbReference type="RuleBase" id="RU361187"/>
    </source>
</evidence>
<dbReference type="InterPro" id="IPR006710">
    <property type="entry name" value="Glyco_hydro_43"/>
</dbReference>
<dbReference type="InterPro" id="IPR013320">
    <property type="entry name" value="ConA-like_dom_sf"/>
</dbReference>